<dbReference type="InterPro" id="IPR004923">
    <property type="entry name" value="FTR1/Fip1/EfeU"/>
</dbReference>
<keyword evidence="8" id="KW-1185">Reference proteome</keyword>
<evidence type="ECO:0000256" key="1">
    <source>
        <dbReference type="ARBA" id="ARBA00004141"/>
    </source>
</evidence>
<dbReference type="EMBL" id="PVXQ01000021">
    <property type="protein sequence ID" value="PRR82013.1"/>
    <property type="molecule type" value="Genomic_DNA"/>
</dbReference>
<dbReference type="PANTHER" id="PTHR31632">
    <property type="entry name" value="IRON TRANSPORTER FTH1"/>
    <property type="match status" value="1"/>
</dbReference>
<dbReference type="GO" id="GO:0033573">
    <property type="term" value="C:high-affinity iron permease complex"/>
    <property type="evidence" value="ECO:0007669"/>
    <property type="project" value="InterPro"/>
</dbReference>
<dbReference type="AlphaFoldDB" id="A0A2T0BDT1"/>
<feature type="transmembrane region" description="Helical" evidence="6">
    <location>
        <begin position="117"/>
        <end position="139"/>
    </location>
</feature>
<accession>A0A2T0BDT1</accession>
<sequence length="271" mass="30471">MENFLPGLIMGFREGLEAFLIVVIILQYLKKSSNTSFRKNAFSGALLGIFASLGIGGILFLISKSVNKMDEVSKLWESSASIIALILITSFIYWMIKHGRNMVTEVQNQVKSNLSAIGIFSITFLMVAREGAEIAIFVFAGKYTLLSILTGISAALLFSILIYFSLIKVNLKILFNITLVYLILQAGFLLGYGIHEGLSALSSLNIIESTNPIFTKAFDVSETIFYHKEGIIGLPLYVLFGWYSKPEIIQFVVQYVYTFFMFFVWHKELKK</sequence>
<feature type="transmembrane region" description="Helical" evidence="6">
    <location>
        <begin position="12"/>
        <end position="29"/>
    </location>
</feature>
<name>A0A2T0BDT1_9CLOT</name>
<comment type="caution">
    <text evidence="7">The sequence shown here is derived from an EMBL/GenBank/DDBJ whole genome shotgun (WGS) entry which is preliminary data.</text>
</comment>
<comment type="subcellular location">
    <subcellularLocation>
        <location evidence="1">Membrane</location>
        <topology evidence="1">Multi-pass membrane protein</topology>
    </subcellularLocation>
</comment>
<organism evidence="7 8">
    <name type="scientific">Clostridium vincentii</name>
    <dbReference type="NCBI Taxonomy" id="52704"/>
    <lineage>
        <taxon>Bacteria</taxon>
        <taxon>Bacillati</taxon>
        <taxon>Bacillota</taxon>
        <taxon>Clostridia</taxon>
        <taxon>Eubacteriales</taxon>
        <taxon>Clostridiaceae</taxon>
        <taxon>Clostridium</taxon>
    </lineage>
</organism>
<feature type="transmembrane region" description="Helical" evidence="6">
    <location>
        <begin position="173"/>
        <end position="194"/>
    </location>
</feature>
<feature type="transmembrane region" description="Helical" evidence="6">
    <location>
        <begin position="75"/>
        <end position="96"/>
    </location>
</feature>
<feature type="transmembrane region" description="Helical" evidence="6">
    <location>
        <begin position="248"/>
        <end position="265"/>
    </location>
</feature>
<keyword evidence="3 6" id="KW-0812">Transmembrane</keyword>
<evidence type="ECO:0000313" key="8">
    <source>
        <dbReference type="Proteomes" id="UP000239471"/>
    </source>
</evidence>
<evidence type="ECO:0000256" key="5">
    <source>
        <dbReference type="ARBA" id="ARBA00023136"/>
    </source>
</evidence>
<keyword evidence="4 6" id="KW-1133">Transmembrane helix</keyword>
<dbReference type="Proteomes" id="UP000239471">
    <property type="component" value="Unassembled WGS sequence"/>
</dbReference>
<dbReference type="GO" id="GO:0015093">
    <property type="term" value="F:ferrous iron transmembrane transporter activity"/>
    <property type="evidence" value="ECO:0007669"/>
    <property type="project" value="TreeGrafter"/>
</dbReference>
<feature type="transmembrane region" description="Helical" evidence="6">
    <location>
        <begin position="41"/>
        <end position="63"/>
    </location>
</feature>
<evidence type="ECO:0000256" key="6">
    <source>
        <dbReference type="SAM" id="Phobius"/>
    </source>
</evidence>
<comment type="similarity">
    <text evidence="2">Belongs to the oxidase-dependent Fe transporter (OFeT) (TC 9.A.10.1) family.</text>
</comment>
<protein>
    <submittedName>
        <fullName evidence="7">Ferrous iron permease EfeU</fullName>
    </submittedName>
</protein>
<dbReference type="RefSeq" id="WP_207655357.1">
    <property type="nucleotide sequence ID" value="NZ_PVXQ01000021.1"/>
</dbReference>
<evidence type="ECO:0000313" key="7">
    <source>
        <dbReference type="EMBL" id="PRR82013.1"/>
    </source>
</evidence>
<proteinExistence type="inferred from homology"/>
<evidence type="ECO:0000256" key="4">
    <source>
        <dbReference type="ARBA" id="ARBA00022989"/>
    </source>
</evidence>
<reference evidence="7 8" key="1">
    <citation type="submission" date="2018-03" db="EMBL/GenBank/DDBJ databases">
        <title>Genome sequence of Clostridium vincentii DSM 10228.</title>
        <authorList>
            <person name="Poehlein A."/>
            <person name="Daniel R."/>
        </authorList>
    </citation>
    <scope>NUCLEOTIDE SEQUENCE [LARGE SCALE GENOMIC DNA]</scope>
    <source>
        <strain evidence="7 8">DSM 10228</strain>
    </source>
</reference>
<gene>
    <name evidence="7" type="primary">efeU</name>
    <name evidence="7" type="ORF">CLVI_20780</name>
</gene>
<evidence type="ECO:0000256" key="2">
    <source>
        <dbReference type="ARBA" id="ARBA00008333"/>
    </source>
</evidence>
<keyword evidence="5 6" id="KW-0472">Membrane</keyword>
<dbReference type="PANTHER" id="PTHR31632:SF2">
    <property type="entry name" value="PLASMA MEMBRANE IRON PERMEASE"/>
    <property type="match status" value="1"/>
</dbReference>
<feature type="transmembrane region" description="Helical" evidence="6">
    <location>
        <begin position="145"/>
        <end position="166"/>
    </location>
</feature>
<dbReference type="Pfam" id="PF03239">
    <property type="entry name" value="FTR1"/>
    <property type="match status" value="1"/>
</dbReference>
<evidence type="ECO:0000256" key="3">
    <source>
        <dbReference type="ARBA" id="ARBA00022692"/>
    </source>
</evidence>